<proteinExistence type="inferred from homology"/>
<comment type="subunit">
    <text evidence="4">Component of the large ribosomal subunit.</text>
</comment>
<keyword evidence="5 11" id="KW-0812">Transmembrane</keyword>
<evidence type="ECO:0000313" key="13">
    <source>
        <dbReference type="Proteomes" id="UP000053676"/>
    </source>
</evidence>
<comment type="similarity">
    <text evidence="3">Belongs to the EI24 family.</text>
</comment>
<evidence type="ECO:0000256" key="11">
    <source>
        <dbReference type="SAM" id="Phobius"/>
    </source>
</evidence>
<feature type="transmembrane region" description="Helical" evidence="11">
    <location>
        <begin position="78"/>
        <end position="96"/>
    </location>
</feature>
<dbReference type="GO" id="GO:0006412">
    <property type="term" value="P:translation"/>
    <property type="evidence" value="ECO:0007669"/>
    <property type="project" value="InterPro"/>
</dbReference>
<dbReference type="InterPro" id="IPR038097">
    <property type="entry name" value="Ribosomal_eL36_sf"/>
</dbReference>
<evidence type="ECO:0000256" key="7">
    <source>
        <dbReference type="ARBA" id="ARBA00022989"/>
    </source>
</evidence>
<dbReference type="PANTHER" id="PTHR21389:SF0">
    <property type="entry name" value="ETOPOSIDE-INDUCED PROTEIN 2.4 HOMOLOG"/>
    <property type="match status" value="1"/>
</dbReference>
<name>W2TBT4_NECAM</name>
<dbReference type="GO" id="GO:0005840">
    <property type="term" value="C:ribosome"/>
    <property type="evidence" value="ECO:0007669"/>
    <property type="project" value="UniProtKB-KW"/>
</dbReference>
<dbReference type="Pfam" id="PF01158">
    <property type="entry name" value="Ribosomal_L36e"/>
    <property type="match status" value="1"/>
</dbReference>
<keyword evidence="6 10" id="KW-0689">Ribosomal protein</keyword>
<comment type="similarity">
    <text evidence="2 10">Belongs to the eukaryotic ribosomal protein eL36 family.</text>
</comment>
<evidence type="ECO:0000256" key="4">
    <source>
        <dbReference type="ARBA" id="ARBA00011133"/>
    </source>
</evidence>
<dbReference type="Gene3D" id="1.10.10.1760">
    <property type="entry name" value="60S ribosomal protein L36"/>
    <property type="match status" value="1"/>
</dbReference>
<evidence type="ECO:0000256" key="9">
    <source>
        <dbReference type="ARBA" id="ARBA00023274"/>
    </source>
</evidence>
<protein>
    <recommendedName>
        <fullName evidence="10">60S ribosomal protein L36</fullName>
    </recommendedName>
</protein>
<feature type="transmembrane region" description="Helical" evidence="11">
    <location>
        <begin position="247"/>
        <end position="266"/>
    </location>
</feature>
<dbReference type="KEGG" id="nai:NECAME_02899"/>
<accession>W2TBT4</accession>
<evidence type="ECO:0000256" key="8">
    <source>
        <dbReference type="ARBA" id="ARBA00023136"/>
    </source>
</evidence>
<dbReference type="GO" id="GO:0003735">
    <property type="term" value="F:structural constituent of ribosome"/>
    <property type="evidence" value="ECO:0007669"/>
    <property type="project" value="InterPro"/>
</dbReference>
<dbReference type="GO" id="GO:0016236">
    <property type="term" value="P:macroautophagy"/>
    <property type="evidence" value="ECO:0007669"/>
    <property type="project" value="TreeGrafter"/>
</dbReference>
<dbReference type="Pfam" id="PF07264">
    <property type="entry name" value="EI24"/>
    <property type="match status" value="1"/>
</dbReference>
<dbReference type="Proteomes" id="UP000053676">
    <property type="component" value="Unassembled WGS sequence"/>
</dbReference>
<dbReference type="OMA" id="TVMQQRR"/>
<evidence type="ECO:0000256" key="1">
    <source>
        <dbReference type="ARBA" id="ARBA00004141"/>
    </source>
</evidence>
<feature type="transmembrane region" description="Helical" evidence="11">
    <location>
        <begin position="154"/>
        <end position="177"/>
    </location>
</feature>
<dbReference type="PROSITE" id="PS01190">
    <property type="entry name" value="RIBOSOMAL_L36E"/>
    <property type="match status" value="1"/>
</dbReference>
<dbReference type="EMBL" id="KI659903">
    <property type="protein sequence ID" value="ETN78462.1"/>
    <property type="molecule type" value="Genomic_DNA"/>
</dbReference>
<feature type="transmembrane region" description="Helical" evidence="11">
    <location>
        <begin position="223"/>
        <end position="241"/>
    </location>
</feature>
<gene>
    <name evidence="12" type="ORF">NECAME_02899</name>
</gene>
<evidence type="ECO:0000256" key="3">
    <source>
        <dbReference type="ARBA" id="ARBA00010970"/>
    </source>
</evidence>
<evidence type="ECO:0000256" key="6">
    <source>
        <dbReference type="ARBA" id="ARBA00022980"/>
    </source>
</evidence>
<dbReference type="InterPro" id="IPR059112">
    <property type="entry name" value="CysZ/EI24"/>
</dbReference>
<comment type="subcellular location">
    <subcellularLocation>
        <location evidence="1">Membrane</location>
        <topology evidence="1">Multi-pass membrane protein</topology>
    </subcellularLocation>
</comment>
<reference evidence="13" key="1">
    <citation type="journal article" date="2014" name="Nat. Genet.">
        <title>Genome of the human hookworm Necator americanus.</title>
        <authorList>
            <person name="Tang Y.T."/>
            <person name="Gao X."/>
            <person name="Rosa B.A."/>
            <person name="Abubucker S."/>
            <person name="Hallsworth-Pepin K."/>
            <person name="Martin J."/>
            <person name="Tyagi R."/>
            <person name="Heizer E."/>
            <person name="Zhang X."/>
            <person name="Bhonagiri-Palsikar V."/>
            <person name="Minx P."/>
            <person name="Warren W.C."/>
            <person name="Wang Q."/>
            <person name="Zhan B."/>
            <person name="Hotez P.J."/>
            <person name="Sternberg P.W."/>
            <person name="Dougall A."/>
            <person name="Gaze S.T."/>
            <person name="Mulvenna J."/>
            <person name="Sotillo J."/>
            <person name="Ranganathan S."/>
            <person name="Rabelo E.M."/>
            <person name="Wilson R.K."/>
            <person name="Felgner P.L."/>
            <person name="Bethony J."/>
            <person name="Hawdon J.M."/>
            <person name="Gasser R.B."/>
            <person name="Loukas A."/>
            <person name="Mitreva M."/>
        </authorList>
    </citation>
    <scope>NUCLEOTIDE SEQUENCE [LARGE SCALE GENOMIC DNA]</scope>
</reference>
<evidence type="ECO:0000313" key="12">
    <source>
        <dbReference type="EMBL" id="ETN78462.1"/>
    </source>
</evidence>
<dbReference type="AlphaFoldDB" id="W2TBT4"/>
<sequence>MSNLLWNVSCELVRGCFDAFKGLWFVSQLDKDEEYVVINSAPRVAPKTVMQQRREQRGTVARPAERIYRRRERVWKRVLQCLATNAGVWILVWALLKLCSSSNDMSVGIFGLLSHLVVLPIFVFTRIVLALWFSDIAGACLRTLKLDPPPSVEFSTALSDLLVSLLLGCVFLAQGLLVSYLPLPRFICSAISFIHLSLLNSMYSFEYFWSSRSVLLHKRIERLEAYLPYFIGFGAPLTFVSTLSSNFLLNGSVFGIFFPLFIISSYKASLSASWERPKESKRPTPVLNIFTPSRLVTDGFVNFFSGIVVPERMSQPGIEGLAVGLNRGHKVTKIDRKPRQSRHIGACSKKSKVVRELVREITGFAPYERRVLELLRISKDKRALKFLKKRVGTHLRAKKKREDLQGVIVAQRKHHK</sequence>
<evidence type="ECO:0000256" key="2">
    <source>
        <dbReference type="ARBA" id="ARBA00006509"/>
    </source>
</evidence>
<evidence type="ECO:0000256" key="10">
    <source>
        <dbReference type="RuleBase" id="RU000665"/>
    </source>
</evidence>
<keyword evidence="8 11" id="KW-0472">Membrane</keyword>
<keyword evidence="13" id="KW-1185">Reference proteome</keyword>
<feature type="transmembrane region" description="Helical" evidence="11">
    <location>
        <begin position="183"/>
        <end position="203"/>
    </location>
</feature>
<dbReference type="STRING" id="51031.W2TBT4"/>
<dbReference type="InterPro" id="IPR000509">
    <property type="entry name" value="Ribosomal_eL36"/>
</dbReference>
<evidence type="ECO:0000256" key="5">
    <source>
        <dbReference type="ARBA" id="ARBA00022692"/>
    </source>
</evidence>
<keyword evidence="9 10" id="KW-0687">Ribonucleoprotein</keyword>
<dbReference type="GO" id="GO:0016020">
    <property type="term" value="C:membrane"/>
    <property type="evidence" value="ECO:0007669"/>
    <property type="project" value="UniProtKB-SubCell"/>
</dbReference>
<dbReference type="PANTHER" id="PTHR21389">
    <property type="entry name" value="P53 INDUCED PROTEIN"/>
    <property type="match status" value="1"/>
</dbReference>
<feature type="transmembrane region" description="Helical" evidence="11">
    <location>
        <begin position="108"/>
        <end position="133"/>
    </location>
</feature>
<keyword evidence="7 11" id="KW-1133">Transmembrane helix</keyword>
<dbReference type="FunFam" id="1.10.10.1760:FF:000003">
    <property type="entry name" value="60S ribosomal protein L36"/>
    <property type="match status" value="1"/>
</dbReference>
<dbReference type="OrthoDB" id="266518at2759"/>
<dbReference type="GO" id="GO:0005783">
    <property type="term" value="C:endoplasmic reticulum"/>
    <property type="evidence" value="ECO:0007669"/>
    <property type="project" value="TreeGrafter"/>
</dbReference>
<organism evidence="12 13">
    <name type="scientific">Necator americanus</name>
    <name type="common">Human hookworm</name>
    <dbReference type="NCBI Taxonomy" id="51031"/>
    <lineage>
        <taxon>Eukaryota</taxon>
        <taxon>Metazoa</taxon>
        <taxon>Ecdysozoa</taxon>
        <taxon>Nematoda</taxon>
        <taxon>Chromadorea</taxon>
        <taxon>Rhabditida</taxon>
        <taxon>Rhabditina</taxon>
        <taxon>Rhabditomorpha</taxon>
        <taxon>Strongyloidea</taxon>
        <taxon>Ancylostomatidae</taxon>
        <taxon>Bunostominae</taxon>
        <taxon>Necator</taxon>
    </lineage>
</organism>
<dbReference type="GO" id="GO:1990904">
    <property type="term" value="C:ribonucleoprotein complex"/>
    <property type="evidence" value="ECO:0007669"/>
    <property type="project" value="UniProtKB-KW"/>
</dbReference>